<dbReference type="Gene3D" id="2.60.40.1180">
    <property type="entry name" value="Golgi alpha-mannosidase II"/>
    <property type="match status" value="1"/>
</dbReference>
<dbReference type="GO" id="GO:0016020">
    <property type="term" value="C:membrane"/>
    <property type="evidence" value="ECO:0007669"/>
    <property type="project" value="GOC"/>
</dbReference>
<dbReference type="AlphaFoldDB" id="A0A1L7RM74"/>
<dbReference type="EMBL" id="LK995483">
    <property type="protein sequence ID" value="CED90732.1"/>
    <property type="molecule type" value="Genomic_DNA"/>
</dbReference>
<protein>
    <submittedName>
        <fullName evidence="7">Glucosylceramidase (O-glycosyl hydrolase)</fullName>
    </submittedName>
</protein>
<dbReference type="PANTHER" id="PTHR11069:SF23">
    <property type="entry name" value="LYSOSOMAL ACID GLUCOSYLCERAMIDASE"/>
    <property type="match status" value="1"/>
</dbReference>
<dbReference type="InterPro" id="IPR001139">
    <property type="entry name" value="Glyco_hydro_30"/>
</dbReference>
<accession>A0A1L7RM74</accession>
<gene>
    <name evidence="7" type="ORF">AAM4_0900</name>
</gene>
<dbReference type="PRINTS" id="PR00843">
    <property type="entry name" value="GLHYDRLASE30"/>
</dbReference>
<evidence type="ECO:0000256" key="1">
    <source>
        <dbReference type="ARBA" id="ARBA00005382"/>
    </source>
</evidence>
<reference evidence="7" key="1">
    <citation type="submission" date="2014-07" db="EMBL/GenBank/DDBJ databases">
        <authorList>
            <person name="Zhang J.E."/>
            <person name="Yang H."/>
            <person name="Guo J."/>
            <person name="Deng Z."/>
            <person name="Luo H."/>
            <person name="Luo M."/>
            <person name="Zhao B."/>
        </authorList>
    </citation>
    <scope>NUCLEOTIDE SEQUENCE</scope>
    <source>
        <strain evidence="7">AM4</strain>
    </source>
</reference>
<evidence type="ECO:0000259" key="6">
    <source>
        <dbReference type="Pfam" id="PF17189"/>
    </source>
</evidence>
<feature type="domain" description="Glycosyl hydrolase family 30 TIM-barrel" evidence="5">
    <location>
        <begin position="208"/>
        <end position="404"/>
    </location>
</feature>
<keyword evidence="4" id="KW-0326">Glycosidase</keyword>
<sequence>MTDTSPAGTPAAKAAGFQFYATTEADPWFTPDTPVTIEPMRTFPGAFLRLDAPAQEIDGFGVCFNELGWVALSRLSEAERTEVLRQIFAPGVGTNLSTCRMPVGANDFATDWYSYDEVDGDFALEHFSVEHDDATLVPYIQAAKAQRPDLTLWASPWGPPSWFKRNKHYACAAPNPMSEQTNFDNGLSPDNQIEEGTDGLILSEEVLDAYARYFGKFIDAYAERGIDISMVMPQNEFNSAQIYPACTWTPEGLIAFLKHLIPQMERRGVKVFFGTMERPDDTMVEKVLADPEVGPHIAGVGFQWDGKRAVPFVHHNHPELKIYQSEQECGDGKNDWRYARYAWTMMRHYFNNGASVYDYWNLALDEGGVSRWGWSQNSLVTVDPETGRSRFTYEYYVLRHLSGFVQPGARFVPALSYTGYENLLAFHNPDGSVVVAAQNDMTTPQEFVVGVGSKNVSFTAPADSLVTVVVPAEYVEVAPKPLA</sequence>
<dbReference type="Pfam" id="PF17189">
    <property type="entry name" value="Glyco_hydro_30C"/>
    <property type="match status" value="1"/>
</dbReference>
<name>A0A1L7RM74_9ACTO</name>
<dbReference type="InterPro" id="IPR017853">
    <property type="entry name" value="GH"/>
</dbReference>
<keyword evidence="3 4" id="KW-0378">Hydrolase</keyword>
<comment type="similarity">
    <text evidence="1 4">Belongs to the glycosyl hydrolase 30 family.</text>
</comment>
<evidence type="ECO:0000256" key="3">
    <source>
        <dbReference type="ARBA" id="ARBA00022801"/>
    </source>
</evidence>
<evidence type="ECO:0000256" key="2">
    <source>
        <dbReference type="ARBA" id="ARBA00022729"/>
    </source>
</evidence>
<dbReference type="InterPro" id="IPR033453">
    <property type="entry name" value="Glyco_hydro_30_TIM-barrel"/>
</dbReference>
<organism evidence="7">
    <name type="scientific">Actinomyces succiniciruminis</name>
    <dbReference type="NCBI Taxonomy" id="1522002"/>
    <lineage>
        <taxon>Bacteria</taxon>
        <taxon>Bacillati</taxon>
        <taxon>Actinomycetota</taxon>
        <taxon>Actinomycetes</taxon>
        <taxon>Actinomycetales</taxon>
        <taxon>Actinomycetaceae</taxon>
        <taxon>Actinomyces</taxon>
    </lineage>
</organism>
<feature type="domain" description="Glycosyl hydrolase family 30 beta sandwich" evidence="6">
    <location>
        <begin position="424"/>
        <end position="468"/>
    </location>
</feature>
<feature type="domain" description="Glycosyl hydrolase family 30 TIM-barrel" evidence="5">
    <location>
        <begin position="57"/>
        <end position="168"/>
    </location>
</feature>
<evidence type="ECO:0000313" key="7">
    <source>
        <dbReference type="EMBL" id="CED90732.1"/>
    </source>
</evidence>
<dbReference type="PANTHER" id="PTHR11069">
    <property type="entry name" value="GLUCOSYLCERAMIDASE"/>
    <property type="match status" value="1"/>
</dbReference>
<evidence type="ECO:0000256" key="4">
    <source>
        <dbReference type="RuleBase" id="RU361188"/>
    </source>
</evidence>
<dbReference type="SUPFAM" id="SSF51445">
    <property type="entry name" value="(Trans)glycosidases"/>
    <property type="match status" value="1"/>
</dbReference>
<dbReference type="InterPro" id="IPR013780">
    <property type="entry name" value="Glyco_hydro_b"/>
</dbReference>
<dbReference type="GO" id="GO:0004348">
    <property type="term" value="F:glucosylceramidase activity"/>
    <property type="evidence" value="ECO:0007669"/>
    <property type="project" value="InterPro"/>
</dbReference>
<dbReference type="Pfam" id="PF02055">
    <property type="entry name" value="Glyco_hydro_30"/>
    <property type="match status" value="2"/>
</dbReference>
<keyword evidence="2" id="KW-0732">Signal</keyword>
<dbReference type="Gene3D" id="3.20.20.80">
    <property type="entry name" value="Glycosidases"/>
    <property type="match status" value="1"/>
</dbReference>
<dbReference type="RefSeq" id="WP_210579429.1">
    <property type="nucleotide sequence ID" value="NZ_LK995483.1"/>
</dbReference>
<dbReference type="InterPro" id="IPR033452">
    <property type="entry name" value="GH30_C"/>
</dbReference>
<proteinExistence type="inferred from homology"/>
<dbReference type="GO" id="GO:0006680">
    <property type="term" value="P:glucosylceramide catabolic process"/>
    <property type="evidence" value="ECO:0007669"/>
    <property type="project" value="TreeGrafter"/>
</dbReference>
<evidence type="ECO:0000259" key="5">
    <source>
        <dbReference type="Pfam" id="PF02055"/>
    </source>
</evidence>